<evidence type="ECO:0000256" key="2">
    <source>
        <dbReference type="ARBA" id="ARBA00023125"/>
    </source>
</evidence>
<dbReference type="InterPro" id="IPR029016">
    <property type="entry name" value="GAF-like_dom_sf"/>
</dbReference>
<reference evidence="6 7" key="1">
    <citation type="journal article" date="2018" name="J. Biol. Chem.">
        <title>Discovery of the actinoplanic acid pathway in Streptomyces rapamycinicus reveals a genetically conserved synergism with rapamycin.</title>
        <authorList>
            <person name="Mrak P."/>
            <person name="Krastel P."/>
            <person name="Pivk Lukancic P."/>
            <person name="Tao J."/>
            <person name="Pistorius D."/>
            <person name="Moore C.M."/>
        </authorList>
    </citation>
    <scope>NUCLEOTIDE SEQUENCE [LARGE SCALE GENOMIC DNA]</scope>
    <source>
        <strain evidence="6 7">NRRL 5491</strain>
    </source>
</reference>
<evidence type="ECO:0000256" key="1">
    <source>
        <dbReference type="ARBA" id="ARBA00023015"/>
    </source>
</evidence>
<dbReference type="STRING" id="1343740.M271_40005"/>
<keyword evidence="2" id="KW-0238">DNA-binding</keyword>
<dbReference type="PANTHER" id="PTHR30136">
    <property type="entry name" value="HELIX-TURN-HELIX TRANSCRIPTIONAL REGULATOR, ICLR FAMILY"/>
    <property type="match status" value="1"/>
</dbReference>
<dbReference type="Gene3D" id="1.10.10.10">
    <property type="entry name" value="Winged helix-like DNA-binding domain superfamily/Winged helix DNA-binding domain"/>
    <property type="match status" value="1"/>
</dbReference>
<dbReference type="RefSeq" id="WP_020872864.1">
    <property type="nucleotide sequence ID" value="NC_022785.1"/>
</dbReference>
<protein>
    <recommendedName>
        <fullName evidence="8">IclR family transcriptional regulator</fullName>
    </recommendedName>
</protein>
<dbReference type="eggNOG" id="COG1414">
    <property type="taxonomic scope" value="Bacteria"/>
</dbReference>
<evidence type="ECO:0008006" key="8">
    <source>
        <dbReference type="Google" id="ProtNLM"/>
    </source>
</evidence>
<dbReference type="HOGENOM" id="CLU_062618_7_0_11"/>
<dbReference type="Pfam" id="PF01614">
    <property type="entry name" value="IclR_C"/>
    <property type="match status" value="1"/>
</dbReference>
<keyword evidence="1" id="KW-0805">Transcription regulation</keyword>
<evidence type="ECO:0000256" key="3">
    <source>
        <dbReference type="ARBA" id="ARBA00023163"/>
    </source>
</evidence>
<dbReference type="Pfam" id="PF09339">
    <property type="entry name" value="HTH_IclR"/>
    <property type="match status" value="1"/>
</dbReference>
<dbReference type="InterPro" id="IPR036390">
    <property type="entry name" value="WH_DNA-bd_sf"/>
</dbReference>
<keyword evidence="3" id="KW-0804">Transcription</keyword>
<sequence>MAGNSRDSGRSTLDRTFTLLDAFTLAKPSLRLTDLVDLSGLPRSTCHRIAIELVELGVLEHTGDGRYAVGLRLWSLASSSPRHQGLRRVAAPFMADLYEATRENVQLAVPDGLVARVVEKVSGPGSVRNVTTPGGPLSLHCTGVGKVILAFSDPSLLSQVLDAGLERHTAYTLVEPGRLTANIAQVRQTSLGWAIEELTLGACSVAAPLFDAQGELKGALGIVARSSANLERVSSAVRMAALSVSRLLASPAALPDQHRHGRTSH</sequence>
<gene>
    <name evidence="6" type="ORF">D3C57_103615</name>
</gene>
<feature type="domain" description="IclR-ED" evidence="5">
    <location>
        <begin position="72"/>
        <end position="250"/>
    </location>
</feature>
<dbReference type="EMBL" id="QYCY01000001">
    <property type="protein sequence ID" value="RLV77426.1"/>
    <property type="molecule type" value="Genomic_DNA"/>
</dbReference>
<dbReference type="InterPro" id="IPR036388">
    <property type="entry name" value="WH-like_DNA-bd_sf"/>
</dbReference>
<dbReference type="SUPFAM" id="SSF46785">
    <property type="entry name" value="Winged helix' DNA-binding domain"/>
    <property type="match status" value="1"/>
</dbReference>
<evidence type="ECO:0000259" key="5">
    <source>
        <dbReference type="PROSITE" id="PS51078"/>
    </source>
</evidence>
<dbReference type="GO" id="GO:0045892">
    <property type="term" value="P:negative regulation of DNA-templated transcription"/>
    <property type="evidence" value="ECO:0007669"/>
    <property type="project" value="TreeGrafter"/>
</dbReference>
<accession>A0A0A0NIJ4</accession>
<dbReference type="GO" id="GO:0003677">
    <property type="term" value="F:DNA binding"/>
    <property type="evidence" value="ECO:0007669"/>
    <property type="project" value="UniProtKB-KW"/>
</dbReference>
<dbReference type="SUPFAM" id="SSF55781">
    <property type="entry name" value="GAF domain-like"/>
    <property type="match status" value="1"/>
</dbReference>
<organism evidence="6 7">
    <name type="scientific">Streptomyces rapamycinicus (strain ATCC 29253 / DSM 41530 / NRRL 5491 / AYB-994)</name>
    <name type="common">Streptomyces hygroscopicus (strain ATCC 29253)</name>
    <dbReference type="NCBI Taxonomy" id="1343740"/>
    <lineage>
        <taxon>Bacteria</taxon>
        <taxon>Bacillati</taxon>
        <taxon>Actinomycetota</taxon>
        <taxon>Actinomycetes</taxon>
        <taxon>Kitasatosporales</taxon>
        <taxon>Streptomycetaceae</taxon>
        <taxon>Streptomyces</taxon>
        <taxon>Streptomyces violaceusniger group</taxon>
    </lineage>
</organism>
<dbReference type="AlphaFoldDB" id="A0A0A0NIJ4"/>
<evidence type="ECO:0000259" key="4">
    <source>
        <dbReference type="PROSITE" id="PS51077"/>
    </source>
</evidence>
<dbReference type="KEGG" id="src:M271_40005"/>
<proteinExistence type="predicted"/>
<dbReference type="GO" id="GO:0003700">
    <property type="term" value="F:DNA-binding transcription factor activity"/>
    <property type="evidence" value="ECO:0007669"/>
    <property type="project" value="TreeGrafter"/>
</dbReference>
<dbReference type="InterPro" id="IPR050707">
    <property type="entry name" value="HTH_MetabolicPath_Reg"/>
</dbReference>
<evidence type="ECO:0000313" key="6">
    <source>
        <dbReference type="EMBL" id="RLV77426.1"/>
    </source>
</evidence>
<comment type="caution">
    <text evidence="6">The sequence shown here is derived from an EMBL/GenBank/DDBJ whole genome shotgun (WGS) entry which is preliminary data.</text>
</comment>
<name>A0A0A0NIJ4_STRRN</name>
<evidence type="ECO:0000313" key="7">
    <source>
        <dbReference type="Proteomes" id="UP000281594"/>
    </source>
</evidence>
<dbReference type="SMART" id="SM00346">
    <property type="entry name" value="HTH_ICLR"/>
    <property type="match status" value="1"/>
</dbReference>
<dbReference type="PANTHER" id="PTHR30136:SF24">
    <property type="entry name" value="HTH-TYPE TRANSCRIPTIONAL REPRESSOR ALLR"/>
    <property type="match status" value="1"/>
</dbReference>
<dbReference type="Proteomes" id="UP000281594">
    <property type="component" value="Unassembled WGS sequence"/>
</dbReference>
<dbReference type="PROSITE" id="PS51077">
    <property type="entry name" value="HTH_ICLR"/>
    <property type="match status" value="1"/>
</dbReference>
<dbReference type="InterPro" id="IPR005471">
    <property type="entry name" value="Tscrpt_reg_IclR_N"/>
</dbReference>
<dbReference type="InterPro" id="IPR014757">
    <property type="entry name" value="Tscrpt_reg_IclR_C"/>
</dbReference>
<dbReference type="Gene3D" id="3.30.450.40">
    <property type="match status" value="1"/>
</dbReference>
<feature type="domain" description="HTH iclR-type" evidence="4">
    <location>
        <begin position="10"/>
        <end position="71"/>
    </location>
</feature>
<dbReference type="PROSITE" id="PS51078">
    <property type="entry name" value="ICLR_ED"/>
    <property type="match status" value="1"/>
</dbReference>